<name>D8SYL7_SELML</name>
<dbReference type="GO" id="GO:0005634">
    <property type="term" value="C:nucleus"/>
    <property type="evidence" value="ECO:0007669"/>
    <property type="project" value="UniProtKB-SubCell"/>
</dbReference>
<dbReference type="KEGG" id="smo:SELMODRAFT_447335"/>
<dbReference type="PROSITE" id="PS51879">
    <property type="entry name" value="RST"/>
    <property type="match status" value="1"/>
</dbReference>
<proteinExistence type="predicted"/>
<dbReference type="EMBL" id="GL377653">
    <property type="protein sequence ID" value="EFJ10478.1"/>
    <property type="molecule type" value="Genomic_DNA"/>
</dbReference>
<sequence length="201" mass="22704">MDLQLPDGIPHRIPKEESDETPDDVSSSCISSGNGSICHSFQRMSVPKTPWVSFVRVLKVLKEKLSFQDFIYLVEQYTVFKQGKISRNTLVRVFKDIVGEQTLKEMVISMQPEVLQAQKSLLRSVKSFAKHTRDMALNPKGLDPKATLDTIELDVEVERDSHPRLLLTLPSDKCSLEPELETSSDTTKQSNLSIMLKTKKA</sequence>
<dbReference type="Pfam" id="PF12174">
    <property type="entry name" value="RST"/>
    <property type="match status" value="1"/>
</dbReference>
<organism evidence="6">
    <name type="scientific">Selaginella moellendorffii</name>
    <name type="common">Spikemoss</name>
    <dbReference type="NCBI Taxonomy" id="88036"/>
    <lineage>
        <taxon>Eukaryota</taxon>
        <taxon>Viridiplantae</taxon>
        <taxon>Streptophyta</taxon>
        <taxon>Embryophyta</taxon>
        <taxon>Tracheophyta</taxon>
        <taxon>Lycopodiopsida</taxon>
        <taxon>Selaginellales</taxon>
        <taxon>Selaginellaceae</taxon>
        <taxon>Selaginella</taxon>
    </lineage>
</organism>
<dbReference type="HOGENOM" id="CLU_1362449_0_0_1"/>
<feature type="domain" description="RST" evidence="4">
    <location>
        <begin position="45"/>
        <end position="116"/>
    </location>
</feature>
<evidence type="ECO:0000256" key="1">
    <source>
        <dbReference type="ARBA" id="ARBA00004123"/>
    </source>
</evidence>
<evidence type="ECO:0000313" key="5">
    <source>
        <dbReference type="EMBL" id="EFJ10478.1"/>
    </source>
</evidence>
<keyword evidence="2" id="KW-0539">Nucleus</keyword>
<dbReference type="AlphaFoldDB" id="D8SYL7"/>
<evidence type="ECO:0000256" key="3">
    <source>
        <dbReference type="SAM" id="MobiDB-lite"/>
    </source>
</evidence>
<comment type="subcellular location">
    <subcellularLocation>
        <location evidence="1">Nucleus</location>
    </subcellularLocation>
</comment>
<dbReference type="InterPro" id="IPR022003">
    <property type="entry name" value="RST"/>
</dbReference>
<dbReference type="Gramene" id="EFJ10478">
    <property type="protein sequence ID" value="EFJ10478"/>
    <property type="gene ID" value="SELMODRAFT_447335"/>
</dbReference>
<reference evidence="5 6" key="1">
    <citation type="journal article" date="2011" name="Science">
        <title>The Selaginella genome identifies genetic changes associated with the evolution of vascular plants.</title>
        <authorList>
            <person name="Banks J.A."/>
            <person name="Nishiyama T."/>
            <person name="Hasebe M."/>
            <person name="Bowman J.L."/>
            <person name="Gribskov M."/>
            <person name="dePamphilis C."/>
            <person name="Albert V.A."/>
            <person name="Aono N."/>
            <person name="Aoyama T."/>
            <person name="Ambrose B.A."/>
            <person name="Ashton N.W."/>
            <person name="Axtell M.J."/>
            <person name="Barker E."/>
            <person name="Barker M.S."/>
            <person name="Bennetzen J.L."/>
            <person name="Bonawitz N.D."/>
            <person name="Chapple C."/>
            <person name="Cheng C."/>
            <person name="Correa L.G."/>
            <person name="Dacre M."/>
            <person name="DeBarry J."/>
            <person name="Dreyer I."/>
            <person name="Elias M."/>
            <person name="Engstrom E.M."/>
            <person name="Estelle M."/>
            <person name="Feng L."/>
            <person name="Finet C."/>
            <person name="Floyd S.K."/>
            <person name="Frommer W.B."/>
            <person name="Fujita T."/>
            <person name="Gramzow L."/>
            <person name="Gutensohn M."/>
            <person name="Harholt J."/>
            <person name="Hattori M."/>
            <person name="Heyl A."/>
            <person name="Hirai T."/>
            <person name="Hiwatashi Y."/>
            <person name="Ishikawa M."/>
            <person name="Iwata M."/>
            <person name="Karol K.G."/>
            <person name="Koehler B."/>
            <person name="Kolukisaoglu U."/>
            <person name="Kubo M."/>
            <person name="Kurata T."/>
            <person name="Lalonde S."/>
            <person name="Li K."/>
            <person name="Li Y."/>
            <person name="Litt A."/>
            <person name="Lyons E."/>
            <person name="Manning G."/>
            <person name="Maruyama T."/>
            <person name="Michael T.P."/>
            <person name="Mikami K."/>
            <person name="Miyazaki S."/>
            <person name="Morinaga S."/>
            <person name="Murata T."/>
            <person name="Mueller-Roeber B."/>
            <person name="Nelson D.R."/>
            <person name="Obara M."/>
            <person name="Oguri Y."/>
            <person name="Olmstead R.G."/>
            <person name="Onodera N."/>
            <person name="Petersen B.L."/>
            <person name="Pils B."/>
            <person name="Prigge M."/>
            <person name="Rensing S.A."/>
            <person name="Riano-Pachon D.M."/>
            <person name="Roberts A.W."/>
            <person name="Sato Y."/>
            <person name="Scheller H.V."/>
            <person name="Schulz B."/>
            <person name="Schulz C."/>
            <person name="Shakirov E.V."/>
            <person name="Shibagaki N."/>
            <person name="Shinohara N."/>
            <person name="Shippen D.E."/>
            <person name="Soerensen I."/>
            <person name="Sotooka R."/>
            <person name="Sugimoto N."/>
            <person name="Sugita M."/>
            <person name="Sumikawa N."/>
            <person name="Tanurdzic M."/>
            <person name="Theissen G."/>
            <person name="Ulvskov P."/>
            <person name="Wakazuki S."/>
            <person name="Weng J.K."/>
            <person name="Willats W.W."/>
            <person name="Wipf D."/>
            <person name="Wolf P.G."/>
            <person name="Yang L."/>
            <person name="Zimmer A.D."/>
            <person name="Zhu Q."/>
            <person name="Mitros T."/>
            <person name="Hellsten U."/>
            <person name="Loque D."/>
            <person name="Otillar R."/>
            <person name="Salamov A."/>
            <person name="Schmutz J."/>
            <person name="Shapiro H."/>
            <person name="Lindquist E."/>
            <person name="Lucas S."/>
            <person name="Rokhsar D."/>
            <person name="Grigoriev I.V."/>
        </authorList>
    </citation>
    <scope>NUCLEOTIDE SEQUENCE [LARGE SCALE GENOMIC DNA]</scope>
</reference>
<evidence type="ECO:0000256" key="2">
    <source>
        <dbReference type="ARBA" id="ARBA00023242"/>
    </source>
</evidence>
<feature type="region of interest" description="Disordered" evidence="3">
    <location>
        <begin position="1"/>
        <end position="27"/>
    </location>
</feature>
<protein>
    <recommendedName>
        <fullName evidence="4">RST domain-containing protein</fullName>
    </recommendedName>
</protein>
<accession>D8SYL7</accession>
<evidence type="ECO:0000313" key="6">
    <source>
        <dbReference type="Proteomes" id="UP000001514"/>
    </source>
</evidence>
<evidence type="ECO:0000259" key="4">
    <source>
        <dbReference type="PROSITE" id="PS51879"/>
    </source>
</evidence>
<dbReference type="Proteomes" id="UP000001514">
    <property type="component" value="Unassembled WGS sequence"/>
</dbReference>
<dbReference type="InParanoid" id="D8SYL7"/>
<gene>
    <name evidence="5" type="ORF">SELMODRAFT_447335</name>
</gene>
<keyword evidence="6" id="KW-1185">Reference proteome</keyword>